<dbReference type="Pfam" id="PF06883">
    <property type="entry name" value="RNA_pol_Rpa2_4"/>
    <property type="match status" value="1"/>
</dbReference>
<evidence type="ECO:0000259" key="18">
    <source>
        <dbReference type="Pfam" id="PF04563"/>
    </source>
</evidence>
<evidence type="ECO:0000256" key="3">
    <source>
        <dbReference type="ARBA" id="ARBA00011251"/>
    </source>
</evidence>
<dbReference type="GO" id="GO:0032549">
    <property type="term" value="F:ribonucleoside binding"/>
    <property type="evidence" value="ECO:0007669"/>
    <property type="project" value="InterPro"/>
</dbReference>
<dbReference type="EC" id="2.7.7.6" evidence="14"/>
<keyword evidence="6 14" id="KW-0548">Nucleotidyltransferase</keyword>
<dbReference type="InterPro" id="IPR007121">
    <property type="entry name" value="RNA_pol_bsu_CS"/>
</dbReference>
<dbReference type="InterPro" id="IPR009674">
    <property type="entry name" value="Rpa2_dom_4"/>
</dbReference>
<feature type="domain" description="DNA-directed RNA polymerase I subunit RPA2" evidence="20">
    <location>
        <begin position="556"/>
        <end position="613"/>
    </location>
</feature>
<evidence type="ECO:0000256" key="1">
    <source>
        <dbReference type="ARBA" id="ARBA00004604"/>
    </source>
</evidence>
<dbReference type="GO" id="GO:0006351">
    <property type="term" value="P:DNA-templated transcription"/>
    <property type="evidence" value="ECO:0007669"/>
    <property type="project" value="InterPro"/>
</dbReference>
<feature type="domain" description="DNA-directed RNA polymerase subunit 2 hybrid-binding" evidence="15">
    <location>
        <begin position="663"/>
        <end position="1040"/>
    </location>
</feature>
<dbReference type="FunFam" id="2.40.270.10:FF:000011">
    <property type="entry name" value="DNA-directed RNA polymerase subunit beta"/>
    <property type="match status" value="1"/>
</dbReference>
<accession>A0A1B6CFG7</accession>
<dbReference type="InterPro" id="IPR007642">
    <property type="entry name" value="RNA_pol_Rpb2_2"/>
</dbReference>
<name>A0A1B6CFG7_9HEMI</name>
<evidence type="ECO:0000256" key="8">
    <source>
        <dbReference type="ARBA" id="ARBA00022771"/>
    </source>
</evidence>
<dbReference type="GO" id="GO:0003677">
    <property type="term" value="F:DNA binding"/>
    <property type="evidence" value="ECO:0007669"/>
    <property type="project" value="InterPro"/>
</dbReference>
<evidence type="ECO:0000256" key="10">
    <source>
        <dbReference type="ARBA" id="ARBA00023163"/>
    </source>
</evidence>
<evidence type="ECO:0000259" key="16">
    <source>
        <dbReference type="Pfam" id="PF04560"/>
    </source>
</evidence>
<dbReference type="EMBL" id="GEDC01025130">
    <property type="protein sequence ID" value="JAS12168.1"/>
    <property type="molecule type" value="Transcribed_RNA"/>
</dbReference>
<dbReference type="InterPro" id="IPR014724">
    <property type="entry name" value="RNA_pol_RPB2_OB-fold"/>
</dbReference>
<dbReference type="InterPro" id="IPR007120">
    <property type="entry name" value="DNA-dir_RNAP_su2_dom"/>
</dbReference>
<dbReference type="GO" id="GO:0005730">
    <property type="term" value="C:nucleolus"/>
    <property type="evidence" value="ECO:0007669"/>
    <property type="project" value="UniProtKB-SubCell"/>
</dbReference>
<feature type="domain" description="RNA polymerase Rpb2" evidence="19">
    <location>
        <begin position="448"/>
        <end position="512"/>
    </location>
</feature>
<proteinExistence type="inferred from homology"/>
<keyword evidence="11" id="KW-0539">Nucleus</keyword>
<evidence type="ECO:0000256" key="12">
    <source>
        <dbReference type="ARBA" id="ARBA00047768"/>
    </source>
</evidence>
<dbReference type="GO" id="GO:0008270">
    <property type="term" value="F:zinc ion binding"/>
    <property type="evidence" value="ECO:0007669"/>
    <property type="project" value="UniProtKB-KW"/>
</dbReference>
<dbReference type="InterPro" id="IPR015712">
    <property type="entry name" value="DNA-dir_RNA_pol_su2"/>
</dbReference>
<dbReference type="FunFam" id="3.90.1800.10:FF:000004">
    <property type="entry name" value="DNA-directed RNA polymerase subunit beta"/>
    <property type="match status" value="1"/>
</dbReference>
<dbReference type="AlphaFoldDB" id="A0A1B6CFG7"/>
<dbReference type="Gene3D" id="2.40.50.150">
    <property type="match status" value="1"/>
</dbReference>
<dbReference type="SUPFAM" id="SSF64484">
    <property type="entry name" value="beta and beta-prime subunits of DNA dependent RNA-polymerase"/>
    <property type="match status" value="1"/>
</dbReference>
<dbReference type="Pfam" id="PF00562">
    <property type="entry name" value="RNA_pol_Rpb2_6"/>
    <property type="match status" value="1"/>
</dbReference>
<dbReference type="FunFam" id="3.90.1100.10:FF:000016">
    <property type="entry name" value="DNA-directed RNA polymerase subunit beta"/>
    <property type="match status" value="1"/>
</dbReference>
<dbReference type="InterPro" id="IPR007644">
    <property type="entry name" value="RNA_pol_bsu_protrusion"/>
</dbReference>
<dbReference type="Pfam" id="PF04565">
    <property type="entry name" value="RNA_pol_Rpb2_3"/>
    <property type="match status" value="1"/>
</dbReference>
<evidence type="ECO:0000259" key="19">
    <source>
        <dbReference type="Pfam" id="PF04565"/>
    </source>
</evidence>
<dbReference type="FunFam" id="3.90.1100.10:FF:000008">
    <property type="entry name" value="DNA-directed RNA polymerase subunit beta"/>
    <property type="match status" value="1"/>
</dbReference>
<keyword evidence="5 14" id="KW-0808">Transferase</keyword>
<dbReference type="InterPro" id="IPR037033">
    <property type="entry name" value="DNA-dir_RNAP_su2_hyb_sf"/>
</dbReference>
<dbReference type="PROSITE" id="PS01166">
    <property type="entry name" value="RNA_POL_BETA"/>
    <property type="match status" value="1"/>
</dbReference>
<dbReference type="GO" id="GO:0003899">
    <property type="term" value="F:DNA-directed RNA polymerase activity"/>
    <property type="evidence" value="ECO:0007669"/>
    <property type="project" value="UniProtKB-EC"/>
</dbReference>
<comment type="catalytic activity">
    <reaction evidence="12">
        <text>RNA(n) + a ribonucleoside 5'-triphosphate = RNA(n+1) + diphosphate</text>
        <dbReference type="Rhea" id="RHEA:21248"/>
        <dbReference type="Rhea" id="RHEA-COMP:14527"/>
        <dbReference type="Rhea" id="RHEA-COMP:17342"/>
        <dbReference type="ChEBI" id="CHEBI:33019"/>
        <dbReference type="ChEBI" id="CHEBI:61557"/>
        <dbReference type="ChEBI" id="CHEBI:140395"/>
        <dbReference type="EC" id="2.7.7.6"/>
    </reaction>
    <physiologicalReaction direction="left-to-right" evidence="12">
        <dbReference type="Rhea" id="RHEA:21249"/>
    </physiologicalReaction>
</comment>
<keyword evidence="8" id="KW-0863">Zinc-finger</keyword>
<dbReference type="Gene3D" id="3.90.1800.10">
    <property type="entry name" value="RNA polymerase alpha subunit dimerisation domain"/>
    <property type="match status" value="1"/>
</dbReference>
<dbReference type="Gene3D" id="3.90.1100.10">
    <property type="match status" value="1"/>
</dbReference>
<evidence type="ECO:0000256" key="13">
    <source>
        <dbReference type="RuleBase" id="RU000434"/>
    </source>
</evidence>
<comment type="similarity">
    <text evidence="2 13">Belongs to the RNA polymerase beta chain family.</text>
</comment>
<evidence type="ECO:0000256" key="5">
    <source>
        <dbReference type="ARBA" id="ARBA00022679"/>
    </source>
</evidence>
<evidence type="ECO:0000313" key="21">
    <source>
        <dbReference type="EMBL" id="JAS12168.1"/>
    </source>
</evidence>
<evidence type="ECO:0000256" key="14">
    <source>
        <dbReference type="RuleBase" id="RU363031"/>
    </source>
</evidence>
<evidence type="ECO:0000256" key="6">
    <source>
        <dbReference type="ARBA" id="ARBA00022695"/>
    </source>
</evidence>
<comment type="subcellular location">
    <subcellularLocation>
        <location evidence="1">Nucleus</location>
        <location evidence="1">Nucleolus</location>
    </subcellularLocation>
</comment>
<evidence type="ECO:0000256" key="9">
    <source>
        <dbReference type="ARBA" id="ARBA00022833"/>
    </source>
</evidence>
<sequence length="1149" mass="129375">MSLKTSLRNLTCSDYGIPSQSQNEILQTLGKPHVDSFNYLLKEGLKQAIKTLRPVEFVLAGCTIKLSFVSAIIQPSAVPAGSVGMKSYTIWPTECRQRGSTYGGNLITGLSWSVDGVEQPTLEKDLGRIPIMIKSDVCYLSGLKPSELIARGEHADEWGGYFIVKGHERLVRMLQMTRRNHPIAVKRSTWKQRGSLFSEYGILMRCVSEDHTSTNNVLHFVTDGSAKLMFSHRKTLYYAPVILIMKCLVDASDEHIFKSIMSGFEDDQYFKGCVLSMLRALHAENIHTHKEAKKFVGKTFRIKFWDLPEWTTDSEVCDFILMNCICIHVNDFKDKFNCLSIMVQKLYSFAQGKSCAEGADAVMMQELLLGGHLYLQVLKDRLQSWLYMLKNMLQKKESPGYKLTKEELINASKRCGLIESSMENFLSTGNLNKNSAISMLQDKGLTIVAENINRMRYMSHFRAVHRGSFFQEMRTTEARQLLPDAWGFICPVHTPDGTPCGLLNHLTKYCEVTEPVDQEILKHLPEVLTSLGTLPLEYCSLPAASCYIVMLDGRLVGRVPKTAAHRLVEKLRVLKIKGKVVPKTLEIVLIVAKPDGGQFPGLYLFTGPARMMRPVYNLASKQIEFIGTLEQVYMDICVAVEDAYPTITTHQELSKDSFLSNLACLIPMPDCNQSPRNMYQCQMGKQTMGTPCHTWHIQAETKLYRLQTPATPLFRPVHYEHINLDDFAMGTNAIVAVISYTGYDMEDAMIINKASYERGFGYGSILKSEFVDLKNAKSYFGLDPNNKNLIEFLGEDGLPFPGMICSDHTPYYCYYDSDESSFKIGYYRGKETVYVDNVRLCGTTSGKDPPTRACITFRVPRNPSVGDKFASRAGQKGICSQKWPAEDLPFTESGLVPDIVFNPHGFPSRMTIAMMIECMAGKSAAVHGLVHDASPFQFSEEDTAIDYFGRLLEAGIYCFVKIKSVLFVNVLLNIHFLGGYNYYGTERMYSGIDGREMTASIFFGVVHYQRLRHMVSDKWQVRSTGPVDAVTRQPIKGRRRGGGVRFGEMERDGLISHGASYLLQDRLFRCSDESTALLCQTCGTLLGPVFLNTRSADQQNNQEILKCRLCKNNSRIAEINVPYIFRYLVAQLAAVNIKVKIRATSDEIC</sequence>
<dbReference type="Pfam" id="PF04563">
    <property type="entry name" value="RNA_pol_Rpb2_1"/>
    <property type="match status" value="1"/>
</dbReference>
<evidence type="ECO:0000256" key="4">
    <source>
        <dbReference type="ARBA" id="ARBA00022478"/>
    </source>
</evidence>
<feature type="domain" description="RNA polymerase Rpb2" evidence="16">
    <location>
        <begin position="1042"/>
        <end position="1142"/>
    </location>
</feature>
<dbReference type="Gene3D" id="2.40.270.10">
    <property type="entry name" value="DNA-directed RNA polymerase, subunit 2, domain 6"/>
    <property type="match status" value="2"/>
</dbReference>
<dbReference type="CDD" id="cd00653">
    <property type="entry name" value="RNA_pol_B_RPB2"/>
    <property type="match status" value="1"/>
</dbReference>
<evidence type="ECO:0000256" key="7">
    <source>
        <dbReference type="ARBA" id="ARBA00022723"/>
    </source>
</evidence>
<reference evidence="21" key="1">
    <citation type="submission" date="2015-12" db="EMBL/GenBank/DDBJ databases">
        <title>De novo transcriptome assembly of four potential Pierce s Disease insect vectors from Arizona vineyards.</title>
        <authorList>
            <person name="Tassone E.E."/>
        </authorList>
    </citation>
    <scope>NUCLEOTIDE SEQUENCE</scope>
</reference>
<keyword evidence="7" id="KW-0479">Metal-binding</keyword>
<comment type="subunit">
    <text evidence="3">Component of the RNA polymerase I (Pol I) complex consisting of at least 13 subunits.</text>
</comment>
<keyword evidence="9" id="KW-0862">Zinc</keyword>
<dbReference type="PANTHER" id="PTHR20856">
    <property type="entry name" value="DNA-DIRECTED RNA POLYMERASE I SUBUNIT 2"/>
    <property type="match status" value="1"/>
</dbReference>
<dbReference type="Pfam" id="PF04560">
    <property type="entry name" value="RNA_pol_Rpb2_7"/>
    <property type="match status" value="1"/>
</dbReference>
<dbReference type="InterPro" id="IPR007645">
    <property type="entry name" value="RNA_pol_Rpb2_3"/>
</dbReference>
<comment type="function">
    <text evidence="14">DNA-dependent RNA polymerase catalyzes the transcription of DNA into RNA using the four ribonucleoside triphosphates as substrates.</text>
</comment>
<protein>
    <recommendedName>
        <fullName evidence="14">DNA-directed RNA polymerase subunit beta</fullName>
        <ecNumber evidence="14">2.7.7.6</ecNumber>
    </recommendedName>
</protein>
<dbReference type="Gene3D" id="3.90.1110.10">
    <property type="entry name" value="RNA polymerase Rpb2, domain 2"/>
    <property type="match status" value="1"/>
</dbReference>
<evidence type="ECO:0000259" key="17">
    <source>
        <dbReference type="Pfam" id="PF04561"/>
    </source>
</evidence>
<dbReference type="InterPro" id="IPR007641">
    <property type="entry name" value="RNA_pol_Rpb2_7"/>
</dbReference>
<keyword evidence="4 14" id="KW-0240">DNA-directed RNA polymerase</keyword>
<dbReference type="Pfam" id="PF04561">
    <property type="entry name" value="RNA_pol_Rpb2_2"/>
    <property type="match status" value="1"/>
</dbReference>
<feature type="domain" description="RNA polymerase Rpb2" evidence="17">
    <location>
        <begin position="178"/>
        <end position="367"/>
    </location>
</feature>
<dbReference type="InterPro" id="IPR037034">
    <property type="entry name" value="RNA_pol_Rpb2_2_sf"/>
</dbReference>
<evidence type="ECO:0000256" key="2">
    <source>
        <dbReference type="ARBA" id="ARBA00006835"/>
    </source>
</evidence>
<feature type="domain" description="RNA polymerase beta subunit protrusion" evidence="18">
    <location>
        <begin position="29"/>
        <end position="412"/>
    </location>
</feature>
<organism evidence="21">
    <name type="scientific">Clastoptera arizonana</name>
    <name type="common">Arizona spittle bug</name>
    <dbReference type="NCBI Taxonomy" id="38151"/>
    <lineage>
        <taxon>Eukaryota</taxon>
        <taxon>Metazoa</taxon>
        <taxon>Ecdysozoa</taxon>
        <taxon>Arthropoda</taxon>
        <taxon>Hexapoda</taxon>
        <taxon>Insecta</taxon>
        <taxon>Pterygota</taxon>
        <taxon>Neoptera</taxon>
        <taxon>Paraneoptera</taxon>
        <taxon>Hemiptera</taxon>
        <taxon>Auchenorrhyncha</taxon>
        <taxon>Cercopoidea</taxon>
        <taxon>Clastopteridae</taxon>
        <taxon>Clastoptera</taxon>
    </lineage>
</organism>
<keyword evidence="10 14" id="KW-0804">Transcription</keyword>
<evidence type="ECO:0000259" key="20">
    <source>
        <dbReference type="Pfam" id="PF06883"/>
    </source>
</evidence>
<evidence type="ECO:0000256" key="11">
    <source>
        <dbReference type="ARBA" id="ARBA00023242"/>
    </source>
</evidence>
<gene>
    <name evidence="21" type="ORF">g.33149</name>
</gene>
<dbReference type="GO" id="GO:0000428">
    <property type="term" value="C:DNA-directed RNA polymerase complex"/>
    <property type="evidence" value="ECO:0007669"/>
    <property type="project" value="UniProtKB-KW"/>
</dbReference>
<evidence type="ECO:0000259" key="15">
    <source>
        <dbReference type="Pfam" id="PF00562"/>
    </source>
</evidence>